<dbReference type="EMBL" id="CP042387">
    <property type="protein sequence ID" value="QEA43798.1"/>
    <property type="molecule type" value="Genomic_DNA"/>
</dbReference>
<organism evidence="4 5">
    <name type="scientific">Leuconostoc lactis</name>
    <dbReference type="NCBI Taxonomy" id="1246"/>
    <lineage>
        <taxon>Bacteria</taxon>
        <taxon>Bacillati</taxon>
        <taxon>Bacillota</taxon>
        <taxon>Bacilli</taxon>
        <taxon>Lactobacillales</taxon>
        <taxon>Lactobacillaceae</taxon>
        <taxon>Leuconostoc</taxon>
    </lineage>
</organism>
<gene>
    <name evidence="4" type="ORF">FGL83_03405</name>
</gene>
<dbReference type="RefSeq" id="WP_147000894.1">
    <property type="nucleotide sequence ID" value="NZ_CP042387.1"/>
</dbReference>
<evidence type="ECO:0000256" key="2">
    <source>
        <dbReference type="ARBA" id="ARBA00023315"/>
    </source>
</evidence>
<dbReference type="PANTHER" id="PTHR43877:SF6">
    <property type="entry name" value="GCN5-RELATED N-ACETYLTRANSFERASE"/>
    <property type="match status" value="1"/>
</dbReference>
<evidence type="ECO:0000313" key="4">
    <source>
        <dbReference type="EMBL" id="QEA43798.1"/>
    </source>
</evidence>
<dbReference type="AlphaFoldDB" id="A0AAP9EBN9"/>
<protein>
    <submittedName>
        <fullName evidence="4">GNAT family N-acetyltransferase</fullName>
    </submittedName>
</protein>
<dbReference type="PANTHER" id="PTHR43877">
    <property type="entry name" value="AMINOALKYLPHOSPHONATE N-ACETYLTRANSFERASE-RELATED-RELATED"/>
    <property type="match status" value="1"/>
</dbReference>
<dbReference type="PROSITE" id="PS51186">
    <property type="entry name" value="GNAT"/>
    <property type="match status" value="1"/>
</dbReference>
<evidence type="ECO:0000256" key="1">
    <source>
        <dbReference type="ARBA" id="ARBA00022679"/>
    </source>
</evidence>
<accession>A0AAP9EBN9</accession>
<reference evidence="4 5" key="1">
    <citation type="submission" date="2019-06" db="EMBL/GenBank/DDBJ databases">
        <title>Genome analyses of bacteria isolated from kimchi.</title>
        <authorList>
            <person name="Lee S."/>
            <person name="Ahn S."/>
            <person name="Roh S."/>
        </authorList>
    </citation>
    <scope>NUCLEOTIDE SEQUENCE [LARGE SCALE GENOMIC DNA]</scope>
    <source>
        <strain evidence="4 5">CBA3625</strain>
    </source>
</reference>
<dbReference type="CDD" id="cd04301">
    <property type="entry name" value="NAT_SF"/>
    <property type="match status" value="1"/>
</dbReference>
<feature type="domain" description="N-acetyltransferase" evidence="3">
    <location>
        <begin position="13"/>
        <end position="151"/>
    </location>
</feature>
<dbReference type="InterPro" id="IPR050832">
    <property type="entry name" value="Bact_Acetyltransf"/>
</dbReference>
<dbReference type="InterPro" id="IPR016181">
    <property type="entry name" value="Acyl_CoA_acyltransferase"/>
</dbReference>
<keyword evidence="5" id="KW-1185">Reference proteome</keyword>
<dbReference type="GO" id="GO:0016747">
    <property type="term" value="F:acyltransferase activity, transferring groups other than amino-acyl groups"/>
    <property type="evidence" value="ECO:0007669"/>
    <property type="project" value="InterPro"/>
</dbReference>
<evidence type="ECO:0000259" key="3">
    <source>
        <dbReference type="PROSITE" id="PS51186"/>
    </source>
</evidence>
<dbReference type="GeneID" id="66531227"/>
<proteinExistence type="predicted"/>
<dbReference type="SUPFAM" id="SSF55729">
    <property type="entry name" value="Acyl-CoA N-acyltransferases (Nat)"/>
    <property type="match status" value="1"/>
</dbReference>
<dbReference type="Proteomes" id="UP000321298">
    <property type="component" value="Chromosome"/>
</dbReference>
<keyword evidence="2" id="KW-0012">Acyltransferase</keyword>
<evidence type="ECO:0000313" key="5">
    <source>
        <dbReference type="Proteomes" id="UP000321298"/>
    </source>
</evidence>
<name>A0AAP9EBN9_LEULA</name>
<dbReference type="Gene3D" id="3.40.630.30">
    <property type="match status" value="1"/>
</dbReference>
<sequence length="152" mass="17372">MAQDATTSPDHTVHLRPMRPQDVPSVAKIYLASRQAYFPWVKKPQYADFERVSVGELVQVAVVADEIVGFAALSEWDSFLHLLFVKIGWQQQGVGKALLDWARQQVQRTLELKVVQANVAAQRFYEREGFRIIARDNLAQPSNVTYRDDRNS</sequence>
<dbReference type="Pfam" id="PF13673">
    <property type="entry name" value="Acetyltransf_10"/>
    <property type="match status" value="1"/>
</dbReference>
<dbReference type="InterPro" id="IPR000182">
    <property type="entry name" value="GNAT_dom"/>
</dbReference>
<keyword evidence="1" id="KW-0808">Transferase</keyword>